<dbReference type="GO" id="GO:0005524">
    <property type="term" value="F:ATP binding"/>
    <property type="evidence" value="ECO:0007669"/>
    <property type="project" value="InterPro"/>
</dbReference>
<reference evidence="2 3" key="1">
    <citation type="submission" date="2019-01" db="EMBL/GenBank/DDBJ databases">
        <authorList>
            <person name="Brito A."/>
        </authorList>
    </citation>
    <scope>NUCLEOTIDE SEQUENCE [LARGE SCALE GENOMIC DNA]</scope>
    <source>
        <strain evidence="2">1</strain>
    </source>
</reference>
<gene>
    <name evidence="2" type="ORF">H1P_3850005</name>
</gene>
<dbReference type="InterPro" id="IPR003959">
    <property type="entry name" value="ATPase_AAA_core"/>
</dbReference>
<dbReference type="InterPro" id="IPR027417">
    <property type="entry name" value="P-loop_NTPase"/>
</dbReference>
<dbReference type="AlphaFoldDB" id="A0A563VXC2"/>
<dbReference type="EMBL" id="CAACVJ010000318">
    <property type="protein sequence ID" value="VEP15913.1"/>
    <property type="molecule type" value="Genomic_DNA"/>
</dbReference>
<name>A0A563VXC2_9CYAN</name>
<accession>A0A563VXC2</accession>
<feature type="domain" description="ATPase AAA-type core" evidence="1">
    <location>
        <begin position="44"/>
        <end position="137"/>
    </location>
</feature>
<dbReference type="InterPro" id="IPR051396">
    <property type="entry name" value="Bact_Antivir_Def_Nuclease"/>
</dbReference>
<evidence type="ECO:0000313" key="3">
    <source>
        <dbReference type="Proteomes" id="UP000320055"/>
    </source>
</evidence>
<keyword evidence="3" id="KW-1185">Reference proteome</keyword>
<dbReference type="GO" id="GO:0016887">
    <property type="term" value="F:ATP hydrolysis activity"/>
    <property type="evidence" value="ECO:0007669"/>
    <property type="project" value="InterPro"/>
</dbReference>
<dbReference type="Pfam" id="PF13304">
    <property type="entry name" value="AAA_21"/>
    <property type="match status" value="1"/>
</dbReference>
<dbReference type="Gene3D" id="3.40.50.300">
    <property type="entry name" value="P-loop containing nucleotide triphosphate hydrolases"/>
    <property type="match status" value="1"/>
</dbReference>
<dbReference type="PANTHER" id="PTHR43581:SF4">
    <property type="entry name" value="ATP_GTP PHOSPHATASE"/>
    <property type="match status" value="1"/>
</dbReference>
<evidence type="ECO:0000259" key="1">
    <source>
        <dbReference type="Pfam" id="PF13304"/>
    </source>
</evidence>
<dbReference type="Proteomes" id="UP000320055">
    <property type="component" value="Unassembled WGS sequence"/>
</dbReference>
<evidence type="ECO:0000313" key="2">
    <source>
        <dbReference type="EMBL" id="VEP15913.1"/>
    </source>
</evidence>
<organism evidence="2 3">
    <name type="scientific">Hyella patelloides LEGE 07179</name>
    <dbReference type="NCBI Taxonomy" id="945734"/>
    <lineage>
        <taxon>Bacteria</taxon>
        <taxon>Bacillati</taxon>
        <taxon>Cyanobacteriota</taxon>
        <taxon>Cyanophyceae</taxon>
        <taxon>Pleurocapsales</taxon>
        <taxon>Hyellaceae</taxon>
        <taxon>Hyella</taxon>
    </lineage>
</organism>
<proteinExistence type="predicted"/>
<dbReference type="SUPFAM" id="SSF52540">
    <property type="entry name" value="P-loop containing nucleoside triphosphate hydrolases"/>
    <property type="match status" value="1"/>
</dbReference>
<dbReference type="PANTHER" id="PTHR43581">
    <property type="entry name" value="ATP/GTP PHOSPHATASE"/>
    <property type="match status" value="1"/>
</dbReference>
<protein>
    <recommendedName>
        <fullName evidence="1">ATPase AAA-type core domain-containing protein</fullName>
    </recommendedName>
</protein>
<sequence>MDLDYIIDFFKYARDKDFKQAIESGEYGNTYKSVLNELNSILVNKKINIKSDLSRVNFKIDRDGESQELYPEDLSHGELKRLSIYIWLRFKNIENAIVLMDEIENAFHPDWQYQIISDLVEWGESNQYILATHSYELCQALTPAHVKELEPKLLAEKQIEN</sequence>